<evidence type="ECO:0008006" key="11">
    <source>
        <dbReference type="Google" id="ProtNLM"/>
    </source>
</evidence>
<dbReference type="InterPro" id="IPR042213">
    <property type="entry name" value="NBD_C_sf"/>
</dbReference>
<evidence type="ECO:0000313" key="10">
    <source>
        <dbReference type="Proteomes" id="UP001275436"/>
    </source>
</evidence>
<comment type="caution">
    <text evidence="9">The sequence shown here is derived from an EMBL/GenBank/DDBJ whole genome shotgun (WGS) entry which is preliminary data.</text>
</comment>
<dbReference type="InterPro" id="IPR010737">
    <property type="entry name" value="4-carb_acid_sugar_kinase_N"/>
</dbReference>
<dbReference type="EMBL" id="BSKO01000001">
    <property type="protein sequence ID" value="GLO67972.1"/>
    <property type="molecule type" value="Genomic_DNA"/>
</dbReference>
<dbReference type="Pfam" id="PF07005">
    <property type="entry name" value="SBD_N"/>
    <property type="match status" value="1"/>
</dbReference>
<keyword evidence="6" id="KW-0119">Carbohydrate metabolism</keyword>
<gene>
    <name evidence="9" type="ORF">MACH08_37560</name>
</gene>
<evidence type="ECO:0000256" key="6">
    <source>
        <dbReference type="ARBA" id="ARBA00023277"/>
    </source>
</evidence>
<feature type="domain" description="Four-carbon acid sugar kinase nucleotide binding" evidence="8">
    <location>
        <begin position="269"/>
        <end position="437"/>
    </location>
</feature>
<dbReference type="Gene3D" id="3.40.50.10840">
    <property type="entry name" value="Putative sugar-binding, N-terminal domain"/>
    <property type="match status" value="1"/>
</dbReference>
<comment type="similarity">
    <text evidence="1">Belongs to the four-carbon acid sugar kinase family.</text>
</comment>
<organism evidence="9 10">
    <name type="scientific">Oceanobacillus kimchii</name>
    <dbReference type="NCBI Taxonomy" id="746691"/>
    <lineage>
        <taxon>Bacteria</taxon>
        <taxon>Bacillati</taxon>
        <taxon>Bacillota</taxon>
        <taxon>Bacilli</taxon>
        <taxon>Bacillales</taxon>
        <taxon>Bacillaceae</taxon>
        <taxon>Oceanobacillus</taxon>
    </lineage>
</organism>
<evidence type="ECO:0000259" key="7">
    <source>
        <dbReference type="Pfam" id="PF07005"/>
    </source>
</evidence>
<reference evidence="9 10" key="1">
    <citation type="submission" date="2023-02" db="EMBL/GenBank/DDBJ databases">
        <title>Oceanobacillus kimchii IFOP_LL358 isolated form Alexandrium catenella lab strain.</title>
        <authorList>
            <person name="Gajardo G."/>
            <person name="Ueki S."/>
            <person name="Maruyama F."/>
        </authorList>
    </citation>
    <scope>NUCLEOTIDE SEQUENCE [LARGE SCALE GENOMIC DNA]</scope>
    <source>
        <strain evidence="9 10">IFOP_LL358</strain>
    </source>
</reference>
<keyword evidence="4" id="KW-0418">Kinase</keyword>
<keyword evidence="3" id="KW-0547">Nucleotide-binding</keyword>
<evidence type="ECO:0000256" key="5">
    <source>
        <dbReference type="ARBA" id="ARBA00022840"/>
    </source>
</evidence>
<keyword evidence="10" id="KW-1185">Reference proteome</keyword>
<dbReference type="InterPro" id="IPR031475">
    <property type="entry name" value="NBD_C"/>
</dbReference>
<name>A0ABQ5TPB8_9BACI</name>
<keyword evidence="5" id="KW-0067">ATP-binding</keyword>
<evidence type="ECO:0000256" key="2">
    <source>
        <dbReference type="ARBA" id="ARBA00022679"/>
    </source>
</evidence>
<dbReference type="Gene3D" id="3.40.980.20">
    <property type="entry name" value="Four-carbon acid sugar kinase, nucleotide binding domain"/>
    <property type="match status" value="1"/>
</dbReference>
<evidence type="ECO:0000259" key="8">
    <source>
        <dbReference type="Pfam" id="PF17042"/>
    </source>
</evidence>
<dbReference type="InterPro" id="IPR037051">
    <property type="entry name" value="4-carb_acid_sugar_kinase_N_sf"/>
</dbReference>
<dbReference type="RefSeq" id="WP_077596889.1">
    <property type="nucleotide sequence ID" value="NZ_BSKO01000001.1"/>
</dbReference>
<evidence type="ECO:0000256" key="3">
    <source>
        <dbReference type="ARBA" id="ARBA00022741"/>
    </source>
</evidence>
<dbReference type="Pfam" id="PF17042">
    <property type="entry name" value="NBD_C"/>
    <property type="match status" value="1"/>
</dbReference>
<accession>A0ABQ5TPB8</accession>
<keyword evidence="2" id="KW-0808">Transferase</keyword>
<evidence type="ECO:0000256" key="1">
    <source>
        <dbReference type="ARBA" id="ARBA00005715"/>
    </source>
</evidence>
<dbReference type="SUPFAM" id="SSF142764">
    <property type="entry name" value="YgbK-like"/>
    <property type="match status" value="1"/>
</dbReference>
<sequence>MKRLLLGFYGDDFTGSTDAMEALDQYGLKTILFLKIPDQEMIDRFQHVDCVGVAGTARAKGIKGMEEELSPVYEFLRQLNPTFVHYKVCSTFDSSPEVGSIGFAIDLARNYFNEGSYPLLVAAPNLGRYTVFGEHFAKFQEEIYRLDIHPVMSKHPVTPMDEADLAKHLQAQTKQEIAKVNVLELEAKTAQQLIDQENIDADIILYDALNASHMNKVSEVLWEKRSEKPQFIVGSSGVEYAIGDAIEREGVIVKENKTISPSNVNQLFVVSGSVSDVTKQQLENAEKAGFELVQIPFEMYTDSSIVEVFLDNIIQQIEEKKKVIMYTAKGTEDPIIARTKEHLLNNGVKKQDIGIYIGEKLGEWTKSVIDQASLRRVIISGGDTSGFVTSNLDIYGLEVLDSIAPGAPLCIAYSERAKYDGLEIALKSGQLGGPAFFEKVYQSGSK</sequence>
<protein>
    <recommendedName>
        <fullName evidence="11">Four-carbon acid sugar kinase family protein</fullName>
    </recommendedName>
</protein>
<feature type="domain" description="Four-carbon acid sugar kinase N-terminal" evidence="7">
    <location>
        <begin position="6"/>
        <end position="241"/>
    </location>
</feature>
<proteinExistence type="inferred from homology"/>
<evidence type="ECO:0000313" key="9">
    <source>
        <dbReference type="EMBL" id="GLO67972.1"/>
    </source>
</evidence>
<dbReference type="Proteomes" id="UP001275436">
    <property type="component" value="Unassembled WGS sequence"/>
</dbReference>
<evidence type="ECO:0000256" key="4">
    <source>
        <dbReference type="ARBA" id="ARBA00022777"/>
    </source>
</evidence>